<proteinExistence type="predicted"/>
<feature type="domain" description="Fibronectin type-III" evidence="1">
    <location>
        <begin position="258"/>
        <end position="353"/>
    </location>
</feature>
<organism evidence="2 3">
    <name type="scientific">Geochorda subterranea</name>
    <dbReference type="NCBI Taxonomy" id="3109564"/>
    <lineage>
        <taxon>Bacteria</taxon>
        <taxon>Bacillati</taxon>
        <taxon>Bacillota</taxon>
        <taxon>Limnochordia</taxon>
        <taxon>Limnochordales</taxon>
        <taxon>Geochordaceae</taxon>
        <taxon>Geochorda</taxon>
    </lineage>
</organism>
<dbReference type="InterPro" id="IPR013783">
    <property type="entry name" value="Ig-like_fold"/>
</dbReference>
<keyword evidence="3" id="KW-1185">Reference proteome</keyword>
<accession>A0ABZ1BMX3</accession>
<sequence length="365" mass="38596">MHRPRRAPAGRPHPRWLAAPALLALAVVLSGCWPARILGLRPERAAGPVAVSLAVPASAFETGPGQSPPATLRVSLVKDARLMVQERALQAPEGDEAVATFVFDQVYEGRWEVAGELLDAEGDAVYAGATRLYVTAGETATVRLTLAARPALLRTQIDLSGYDRQALVTAAGVHLKGPSTAYLKASRPGRDLVWSFDRERQPGTYDLRLVLYQDGGAIEYSREYTSVVLLPGKTTALRWRPATGGAIVIGEIDWVPAAPGDVTCQVLPSEAALRVAWSPPPDPDVAGYRVYLRPPEGSLRLAEEVTAGASQVTLTDPTLPWQAGGAVYVGVTAVDLAGQESLHAPGWCEIPGPSGPASVVERGAG</sequence>
<name>A0ABZ1BMX3_9FIRM</name>
<gene>
    <name evidence="2" type="ORF">VLY81_11410</name>
</gene>
<evidence type="ECO:0000313" key="2">
    <source>
        <dbReference type="EMBL" id="WRP14024.1"/>
    </source>
</evidence>
<dbReference type="CDD" id="cd00063">
    <property type="entry name" value="FN3"/>
    <property type="match status" value="1"/>
</dbReference>
<dbReference type="InterPro" id="IPR036116">
    <property type="entry name" value="FN3_sf"/>
</dbReference>
<dbReference type="RefSeq" id="WP_324668304.1">
    <property type="nucleotide sequence ID" value="NZ_CP141614.1"/>
</dbReference>
<evidence type="ECO:0000313" key="3">
    <source>
        <dbReference type="Proteomes" id="UP001333102"/>
    </source>
</evidence>
<dbReference type="SUPFAM" id="SSF49265">
    <property type="entry name" value="Fibronectin type III"/>
    <property type="match status" value="1"/>
</dbReference>
<dbReference type="PROSITE" id="PS51257">
    <property type="entry name" value="PROKAR_LIPOPROTEIN"/>
    <property type="match status" value="1"/>
</dbReference>
<dbReference type="Gene3D" id="2.60.40.10">
    <property type="entry name" value="Immunoglobulins"/>
    <property type="match status" value="1"/>
</dbReference>
<dbReference type="InterPro" id="IPR003961">
    <property type="entry name" value="FN3_dom"/>
</dbReference>
<evidence type="ECO:0000259" key="1">
    <source>
        <dbReference type="PROSITE" id="PS50853"/>
    </source>
</evidence>
<dbReference type="PROSITE" id="PS50853">
    <property type="entry name" value="FN3"/>
    <property type="match status" value="1"/>
</dbReference>
<protein>
    <submittedName>
        <fullName evidence="2">Fibronectin type III domain-containing protein</fullName>
    </submittedName>
</protein>
<reference evidence="3" key="1">
    <citation type="submission" date="2023-12" db="EMBL/GenBank/DDBJ databases">
        <title>Novel isolates from deep terrestrial aquifers shed light on the physiology and ecology of the class Limnochordia.</title>
        <authorList>
            <person name="Karnachuk O.V."/>
            <person name="Lukina A.P."/>
            <person name="Avakyan M.R."/>
            <person name="Kadnikov V."/>
            <person name="Begmatov S."/>
            <person name="Beletsky A.V."/>
            <person name="Mardanov A.V."/>
            <person name="Ravin N.V."/>
        </authorList>
    </citation>
    <scope>NUCLEOTIDE SEQUENCE [LARGE SCALE GENOMIC DNA]</scope>
    <source>
        <strain evidence="3">LN</strain>
    </source>
</reference>
<dbReference type="Proteomes" id="UP001333102">
    <property type="component" value="Chromosome"/>
</dbReference>
<dbReference type="EMBL" id="CP141614">
    <property type="protein sequence ID" value="WRP14024.1"/>
    <property type="molecule type" value="Genomic_DNA"/>
</dbReference>